<comment type="subcellular location">
    <subcellularLocation>
        <location evidence="1">Secreted</location>
    </subcellularLocation>
</comment>
<dbReference type="STRING" id="224129.A0A1W4XGB2"/>
<comment type="similarity">
    <text evidence="2">Belongs to the major royal jelly protein family.</text>
</comment>
<dbReference type="AlphaFoldDB" id="A0A1W4XGB2"/>
<protein>
    <submittedName>
        <fullName evidence="7">Major royal jelly protein 2-like</fullName>
    </submittedName>
</protein>
<evidence type="ECO:0000256" key="1">
    <source>
        <dbReference type="ARBA" id="ARBA00004613"/>
    </source>
</evidence>
<feature type="signal peptide" evidence="5">
    <location>
        <begin position="1"/>
        <end position="18"/>
    </location>
</feature>
<evidence type="ECO:0000256" key="2">
    <source>
        <dbReference type="ARBA" id="ARBA00009127"/>
    </source>
</evidence>
<gene>
    <name evidence="7" type="primary">LOC108744073</name>
</gene>
<dbReference type="RefSeq" id="XP_018335171.1">
    <property type="nucleotide sequence ID" value="XM_018479669.1"/>
</dbReference>
<dbReference type="PANTHER" id="PTHR10009">
    <property type="entry name" value="PROTEIN YELLOW-RELATED"/>
    <property type="match status" value="1"/>
</dbReference>
<dbReference type="Proteomes" id="UP000192223">
    <property type="component" value="Unplaced"/>
</dbReference>
<sequence length="372" mass="41480">MFFKFILGLLICLIRVDSLCEKELLRSIEWVGGPFDFETSAMKSLLTSSDKYINKNIISSRGQIFEDSAILAFPRFKCGNPATLVKLSLKWKGCTPLLEPFPCWSSQEINNCKSLQSVVDVFIDPLGVCWVLDAGIINTLESSVRTCAPKVVAFNLKTGRQLKSLDPTGLVEKTSRLQYLIVEYTDGGEPYVFVVDASTASILVFDVIHDKSMRVVLPKEAATGCSQKDVLYAAVVQKEDGFNYLLFTYLCGLRMFAIRTDILRSGSLSGNVVDLGLKPGKIVILGTDFGSAIFFRYEGKDEVFRWDSNDHFKKNKFISVYKSKPGFLVSQVMPDIKRQKMRVLESNFPDFLQGTVGCGAVQQINIIGETKS</sequence>
<keyword evidence="3" id="KW-0964">Secreted</keyword>
<evidence type="ECO:0000256" key="4">
    <source>
        <dbReference type="ARBA" id="ARBA00022729"/>
    </source>
</evidence>
<proteinExistence type="inferred from homology"/>
<dbReference type="InParanoid" id="A0A1W4XGB2"/>
<dbReference type="KEGG" id="apln:108744073"/>
<dbReference type="OrthoDB" id="6583604at2759"/>
<accession>A0A1W4XGB2</accession>
<keyword evidence="4 5" id="KW-0732">Signal</keyword>
<dbReference type="PANTHER" id="PTHR10009:SF8">
    <property type="entry name" value="IP19120P"/>
    <property type="match status" value="1"/>
</dbReference>
<evidence type="ECO:0000313" key="6">
    <source>
        <dbReference type="Proteomes" id="UP000192223"/>
    </source>
</evidence>
<keyword evidence="6" id="KW-1185">Reference proteome</keyword>
<evidence type="ECO:0000256" key="3">
    <source>
        <dbReference type="ARBA" id="ARBA00022525"/>
    </source>
</evidence>
<dbReference type="Pfam" id="PF03022">
    <property type="entry name" value="MRJP"/>
    <property type="match status" value="1"/>
</dbReference>
<dbReference type="GO" id="GO:0005576">
    <property type="term" value="C:extracellular region"/>
    <property type="evidence" value="ECO:0007669"/>
    <property type="project" value="UniProtKB-SubCell"/>
</dbReference>
<dbReference type="InterPro" id="IPR017996">
    <property type="entry name" value="MRJP/yellow-related"/>
</dbReference>
<feature type="chain" id="PRO_5010708944" evidence="5">
    <location>
        <begin position="19"/>
        <end position="372"/>
    </location>
</feature>
<organism evidence="6 7">
    <name type="scientific">Agrilus planipennis</name>
    <name type="common">Emerald ash borer</name>
    <name type="synonym">Agrilus marcopoli</name>
    <dbReference type="NCBI Taxonomy" id="224129"/>
    <lineage>
        <taxon>Eukaryota</taxon>
        <taxon>Metazoa</taxon>
        <taxon>Ecdysozoa</taxon>
        <taxon>Arthropoda</taxon>
        <taxon>Hexapoda</taxon>
        <taxon>Insecta</taxon>
        <taxon>Pterygota</taxon>
        <taxon>Neoptera</taxon>
        <taxon>Endopterygota</taxon>
        <taxon>Coleoptera</taxon>
        <taxon>Polyphaga</taxon>
        <taxon>Elateriformia</taxon>
        <taxon>Buprestoidea</taxon>
        <taxon>Buprestidae</taxon>
        <taxon>Agrilinae</taxon>
        <taxon>Agrilus</taxon>
    </lineage>
</organism>
<dbReference type="CTD" id="38295"/>
<evidence type="ECO:0000313" key="7">
    <source>
        <dbReference type="RefSeq" id="XP_018335171.1"/>
    </source>
</evidence>
<dbReference type="GeneID" id="108744073"/>
<dbReference type="InterPro" id="IPR011042">
    <property type="entry name" value="6-blade_b-propeller_TolB-like"/>
</dbReference>
<dbReference type="FunCoup" id="A0A1W4XGB2">
    <property type="interactions" value="88"/>
</dbReference>
<evidence type="ECO:0000256" key="5">
    <source>
        <dbReference type="SAM" id="SignalP"/>
    </source>
</evidence>
<dbReference type="Gene3D" id="2.120.10.30">
    <property type="entry name" value="TolB, C-terminal domain"/>
    <property type="match status" value="1"/>
</dbReference>
<reference evidence="7" key="1">
    <citation type="submission" date="2025-08" db="UniProtKB">
        <authorList>
            <consortium name="RefSeq"/>
        </authorList>
    </citation>
    <scope>IDENTIFICATION</scope>
    <source>
        <tissue evidence="7">Entire body</tissue>
    </source>
</reference>
<name>A0A1W4XGB2_AGRPL</name>